<comment type="caution">
    <text evidence="8">The sequence shown here is derived from an EMBL/GenBank/DDBJ whole genome shotgun (WGS) entry which is preliminary data.</text>
</comment>
<evidence type="ECO:0000256" key="4">
    <source>
        <dbReference type="ARBA" id="ARBA00022989"/>
    </source>
</evidence>
<proteinExistence type="inferred from homology"/>
<protein>
    <recommendedName>
        <fullName evidence="7">MICOS complex subunit</fullName>
    </recommendedName>
</protein>
<evidence type="ECO:0000256" key="5">
    <source>
        <dbReference type="ARBA" id="ARBA00023128"/>
    </source>
</evidence>
<evidence type="ECO:0000256" key="2">
    <source>
        <dbReference type="ARBA" id="ARBA00010904"/>
    </source>
</evidence>
<evidence type="ECO:0000256" key="7">
    <source>
        <dbReference type="RuleBase" id="RU363021"/>
    </source>
</evidence>
<dbReference type="InterPro" id="IPR019166">
    <property type="entry name" value="MIC26/MIC27"/>
</dbReference>
<sequence>MDVTPKVHAQAAAPAEEKKPACKPCCRGKKLKKPSELSIYDCASDNVEYELVEEPPGQVENGVHYVRTSLSPYYSAVESASERVGDIYTTAVEHSKSSYEYVTREENTVARAMAISLGGLAGIILGARGGMVKKLIYGTVGATAAAAACYPKEAKQFSQDYLVVARNEIAAAVKQATGHDLKDLFSKWGSKRARSVAIECTQAFYPGKAFPAIIVDGCLVDAGNKLSCCNKSDLDALLPCRLAVACPLIECFLILVVNCASKYTCNLTVVRHSS</sequence>
<keyword evidence="6" id="KW-0472">Membrane</keyword>
<comment type="similarity">
    <text evidence="2">Belongs to the apolipoprotein O/MICOS complex subunit Mic27 family.</text>
</comment>
<keyword evidence="9" id="KW-1185">Reference proteome</keyword>
<comment type="function">
    <text evidence="7">Component of the MICOS complex, a large protein complex of the mitochondrial inner membrane that plays crucial roles in the maintenance of crista junctions, inner membrane architecture, and formation of contact sites to the outer membrane.</text>
</comment>
<reference evidence="8 9" key="1">
    <citation type="journal article" date="2023" name="Arcadia Sci">
        <title>De novo assembly of a long-read Amblyomma americanum tick genome.</title>
        <authorList>
            <person name="Chou S."/>
            <person name="Poskanzer K.E."/>
            <person name="Rollins M."/>
            <person name="Thuy-Boun P.S."/>
        </authorList>
    </citation>
    <scope>NUCLEOTIDE SEQUENCE [LARGE SCALE GENOMIC DNA]</scope>
    <source>
        <strain evidence="8">F_SG_1</strain>
        <tissue evidence="8">Salivary glands</tissue>
    </source>
</reference>
<dbReference type="AlphaFoldDB" id="A0AAQ4DLX9"/>
<keyword evidence="3" id="KW-0812">Transmembrane</keyword>
<organism evidence="8 9">
    <name type="scientific">Amblyomma americanum</name>
    <name type="common">Lone star tick</name>
    <dbReference type="NCBI Taxonomy" id="6943"/>
    <lineage>
        <taxon>Eukaryota</taxon>
        <taxon>Metazoa</taxon>
        <taxon>Ecdysozoa</taxon>
        <taxon>Arthropoda</taxon>
        <taxon>Chelicerata</taxon>
        <taxon>Arachnida</taxon>
        <taxon>Acari</taxon>
        <taxon>Parasitiformes</taxon>
        <taxon>Ixodida</taxon>
        <taxon>Ixodoidea</taxon>
        <taxon>Ixodidae</taxon>
        <taxon>Amblyomminae</taxon>
        <taxon>Amblyomma</taxon>
    </lineage>
</organism>
<keyword evidence="7" id="KW-0999">Mitochondrion inner membrane</keyword>
<dbReference type="Pfam" id="PF09769">
    <property type="entry name" value="ApoO"/>
    <property type="match status" value="1"/>
</dbReference>
<evidence type="ECO:0000313" key="8">
    <source>
        <dbReference type="EMBL" id="KAK8763469.1"/>
    </source>
</evidence>
<evidence type="ECO:0000256" key="6">
    <source>
        <dbReference type="ARBA" id="ARBA00023136"/>
    </source>
</evidence>
<accession>A0AAQ4DLX9</accession>
<keyword evidence="5 7" id="KW-0496">Mitochondrion</keyword>
<dbReference type="GO" id="GO:0061617">
    <property type="term" value="C:MICOS complex"/>
    <property type="evidence" value="ECO:0007669"/>
    <property type="project" value="UniProtKB-UniRule"/>
</dbReference>
<keyword evidence="4" id="KW-1133">Transmembrane helix</keyword>
<dbReference type="PANTHER" id="PTHR14564">
    <property type="entry name" value="MICOS COMPLEX SUBUNIT MIC26 / MIC27 FAMILY MEMBER"/>
    <property type="match status" value="1"/>
</dbReference>
<gene>
    <name evidence="8" type="ORF">V5799_033920</name>
</gene>
<evidence type="ECO:0000313" key="9">
    <source>
        <dbReference type="Proteomes" id="UP001321473"/>
    </source>
</evidence>
<dbReference type="GO" id="GO:0042407">
    <property type="term" value="P:cristae formation"/>
    <property type="evidence" value="ECO:0007669"/>
    <property type="project" value="InterPro"/>
</dbReference>
<evidence type="ECO:0000256" key="3">
    <source>
        <dbReference type="ARBA" id="ARBA00022692"/>
    </source>
</evidence>
<dbReference type="InterPro" id="IPR033182">
    <property type="entry name" value="MIC26/MIC27_animal"/>
</dbReference>
<dbReference type="Proteomes" id="UP001321473">
    <property type="component" value="Unassembled WGS sequence"/>
</dbReference>
<comment type="subcellular location">
    <subcellularLocation>
        <location evidence="7">Mitochondrion inner membrane</location>
    </subcellularLocation>
    <subcellularLocation>
        <location evidence="1">Mitochondrion membrane</location>
    </subcellularLocation>
</comment>
<comment type="subunit">
    <text evidence="7">Component of the mitochondrial contact site and cristae organizing system (MICOS) complex.</text>
</comment>
<name>A0AAQ4DLX9_AMBAM</name>
<dbReference type="EMBL" id="JARKHS020029293">
    <property type="protein sequence ID" value="KAK8763469.1"/>
    <property type="molecule type" value="Genomic_DNA"/>
</dbReference>
<evidence type="ECO:0000256" key="1">
    <source>
        <dbReference type="ARBA" id="ARBA00004325"/>
    </source>
</evidence>